<comment type="caution">
    <text evidence="1">The sequence shown here is derived from an EMBL/GenBank/DDBJ whole genome shotgun (WGS) entry which is preliminary data.</text>
</comment>
<evidence type="ECO:0000313" key="1">
    <source>
        <dbReference type="EMBL" id="PIY71660.1"/>
    </source>
</evidence>
<evidence type="ECO:0008006" key="3">
    <source>
        <dbReference type="Google" id="ProtNLM"/>
    </source>
</evidence>
<dbReference type="EMBL" id="PFLI01000173">
    <property type="protein sequence ID" value="PIY71660.1"/>
    <property type="molecule type" value="Genomic_DNA"/>
</dbReference>
<reference evidence="2" key="1">
    <citation type="submission" date="2017-09" db="EMBL/GenBank/DDBJ databases">
        <title>Depth-based differentiation of microbial function through sediment-hosted aquifers and enrichment of novel symbionts in the deep terrestrial subsurface.</title>
        <authorList>
            <person name="Probst A.J."/>
            <person name="Ladd B."/>
            <person name="Jarett J.K."/>
            <person name="Geller-Mcgrath D.E."/>
            <person name="Sieber C.M.K."/>
            <person name="Emerson J.B."/>
            <person name="Anantharaman K."/>
            <person name="Thomas B.C."/>
            <person name="Malmstrom R."/>
            <person name="Stieglmeier M."/>
            <person name="Klingl A."/>
            <person name="Woyke T."/>
            <person name="Ryan C.M."/>
            <person name="Banfield J.F."/>
        </authorList>
    </citation>
    <scope>NUCLEOTIDE SEQUENCE [LARGE SCALE GENOMIC DNA]</scope>
</reference>
<organism evidence="1 2">
    <name type="scientific">Candidatus Roizmanbacteria bacterium CG_4_10_14_0_8_um_filter_33_9</name>
    <dbReference type="NCBI Taxonomy" id="1974826"/>
    <lineage>
        <taxon>Bacteria</taxon>
        <taxon>Candidatus Roizmaniibacteriota</taxon>
    </lineage>
</organism>
<protein>
    <recommendedName>
        <fullName evidence="3">DUF5659 domain-containing protein</fullName>
    </recommendedName>
</protein>
<name>A0A2M7QIG3_9BACT</name>
<dbReference type="AlphaFoldDB" id="A0A2M7QIG3"/>
<evidence type="ECO:0000313" key="2">
    <source>
        <dbReference type="Proteomes" id="UP000229401"/>
    </source>
</evidence>
<dbReference type="Proteomes" id="UP000229401">
    <property type="component" value="Unassembled WGS sequence"/>
</dbReference>
<accession>A0A2M7QIG3</accession>
<proteinExistence type="predicted"/>
<gene>
    <name evidence="1" type="ORF">COY87_05000</name>
</gene>
<sequence length="81" mass="9452">MENETKFSSKDLYLSCVILASGHDLIAINKITNKFVSFEFDISQEKAKRIIQKHWNRELLLPTRNLIEAIHEIKTRTHATL</sequence>